<gene>
    <name evidence="3" type="ORF">FYJ29_12655</name>
</gene>
<accession>A0A6L5XGG0</accession>
<comment type="caution">
    <text evidence="3">The sequence shown here is derived from an EMBL/GenBank/DDBJ whole genome shotgun (WGS) entry which is preliminary data.</text>
</comment>
<evidence type="ECO:0000259" key="2">
    <source>
        <dbReference type="Pfam" id="PF18989"/>
    </source>
</evidence>
<proteinExistence type="predicted"/>
<dbReference type="RefSeq" id="WP_154328160.1">
    <property type="nucleotide sequence ID" value="NZ_CP045696.1"/>
</dbReference>
<dbReference type="Proteomes" id="UP000483362">
    <property type="component" value="Unassembled WGS sequence"/>
</dbReference>
<dbReference type="Pfam" id="PF18989">
    <property type="entry name" value="DUF5722"/>
    <property type="match status" value="1"/>
</dbReference>
<organism evidence="3 4">
    <name type="scientific">Sodaliphilus pleomorphus</name>
    <dbReference type="NCBI Taxonomy" id="2606626"/>
    <lineage>
        <taxon>Bacteria</taxon>
        <taxon>Pseudomonadati</taxon>
        <taxon>Bacteroidota</taxon>
        <taxon>Bacteroidia</taxon>
        <taxon>Bacteroidales</taxon>
        <taxon>Muribaculaceae</taxon>
        <taxon>Sodaliphilus</taxon>
    </lineage>
</organism>
<evidence type="ECO:0000313" key="4">
    <source>
        <dbReference type="Proteomes" id="UP000483362"/>
    </source>
</evidence>
<evidence type="ECO:0000256" key="1">
    <source>
        <dbReference type="SAM" id="SignalP"/>
    </source>
</evidence>
<dbReference type="AlphaFoldDB" id="A0A6L5XGG0"/>
<dbReference type="InterPro" id="IPR017853">
    <property type="entry name" value="GH"/>
</dbReference>
<feature type="signal peptide" evidence="1">
    <location>
        <begin position="1"/>
        <end position="20"/>
    </location>
</feature>
<keyword evidence="1" id="KW-0732">Signal</keyword>
<feature type="domain" description="DUF5722" evidence="2">
    <location>
        <begin position="144"/>
        <end position="536"/>
    </location>
</feature>
<protein>
    <recommendedName>
        <fullName evidence="2">DUF5722 domain-containing protein</fullName>
    </recommendedName>
</protein>
<dbReference type="EMBL" id="VULT01000026">
    <property type="protein sequence ID" value="MSS18597.1"/>
    <property type="molecule type" value="Genomic_DNA"/>
</dbReference>
<reference evidence="3 4" key="1">
    <citation type="submission" date="2019-08" db="EMBL/GenBank/DDBJ databases">
        <title>In-depth cultivation of the pig gut microbiome towards novel bacterial diversity and tailored functional studies.</title>
        <authorList>
            <person name="Wylensek D."/>
            <person name="Hitch T.C.A."/>
            <person name="Clavel T."/>
        </authorList>
    </citation>
    <scope>NUCLEOTIDE SEQUENCE [LARGE SCALE GENOMIC DNA]</scope>
    <source>
        <strain evidence="3 4">Oil-RF-744-WCA-WT-10</strain>
    </source>
</reference>
<evidence type="ECO:0000313" key="3">
    <source>
        <dbReference type="EMBL" id="MSS18597.1"/>
    </source>
</evidence>
<dbReference type="InterPro" id="IPR043780">
    <property type="entry name" value="DUF5722"/>
</dbReference>
<name>A0A6L5XGG0_9BACT</name>
<sequence length="871" mass="96253">MKLRTLMLFLLAAFTLTVWADKSANLRNYLYNNVYTSRVTSVKVTGTQVTVEGVVDGEDGSYVLVEATPADNVTEDTAFAHCTALTGKKFKVTLSRYASYDGYNYDRALSKWAIASTSGGRDSLVSYARYADEVAAISSPAALKPVSKKGVGAGLGDTYMHDLDSLDAKNITCNIVITTLIAQSPIFAHSVEYSYGGKTYYIDGGAIAEWDRHLTYYQQRDIAVSAIILVTPSASDGTLSHVFCHPDYNGGYYSMPNMTTMESINAYAAIINYLASRYNGSGHGRIEHWIMHNEVDMGTTWTNMGSPAEPVYIDEYVKSMRLCYNIVRQYDQHAFILGSYTHDWTVGAGGYSCKNMLEQTVQYSTREGDFHWGVAAHPYPQDLSKPEFWKNDKQSTGSQNSPYVTFKNLEVINEWILDPAHFYNGSEKRALFLSENGTNSPSYSDKDLALQAAGACWAWKKANALKGIDAIMWHNWMDNRVEDGLRIGLHFFPDDETHPGGRKPVWYVWRAAGTALEDSIMNPYMSVMGLGSWNDIFLLVEASGRTFVPNYSYVMEAEDYDQGGRGVAYDGRMETAGSAYRTDVDGVSLEQRSTASNGWDIADMGAAWNSYDLGKWVDADKRIISRAMAQENWGSWFTYSFEAAAHIVADIYVHFGQAWGKYGKAAGKGWAPSDSTYRIEHEPSLNWPRHYAGAVVVSLDGVNLITTQTARPLVPETFQARGTNFNTIAADKSKWTSTLTGGALSTDTLWLWSKANVNGSLVYNQEPDYSRVHLAPGQHVLKIASLCGAWTFDCIKVDCYQPTGVTTVERAVPSPLKAWGGMGAVHVESDKPARVFSITGRLMGTTASALQVPAGIYIVTTGSEHKKVMVR</sequence>
<dbReference type="SUPFAM" id="SSF51445">
    <property type="entry name" value="(Trans)glycosidases"/>
    <property type="match status" value="1"/>
</dbReference>
<feature type="chain" id="PRO_5026865166" description="DUF5722 domain-containing protein" evidence="1">
    <location>
        <begin position="21"/>
        <end position="871"/>
    </location>
</feature>
<keyword evidence="4" id="KW-1185">Reference proteome</keyword>